<dbReference type="PROSITE" id="PS00687">
    <property type="entry name" value="ALDEHYDE_DEHYDR_GLU"/>
    <property type="match status" value="1"/>
</dbReference>
<dbReference type="Gene3D" id="3.40.605.10">
    <property type="entry name" value="Aldehyde Dehydrogenase, Chain A, domain 1"/>
    <property type="match status" value="1"/>
</dbReference>
<dbReference type="FunFam" id="3.40.605.10:FF:000004">
    <property type="entry name" value="Aldehyde dehydrogenase"/>
    <property type="match status" value="1"/>
</dbReference>
<evidence type="ECO:0000313" key="10">
    <source>
        <dbReference type="EMBL" id="KJD31813.1"/>
    </source>
</evidence>
<dbReference type="RefSeq" id="WP_044627134.1">
    <property type="nucleotide sequence ID" value="NZ_JTDV01000013.1"/>
</dbReference>
<keyword evidence="3" id="KW-0520">NAD</keyword>
<evidence type="ECO:0000256" key="3">
    <source>
        <dbReference type="ARBA" id="ARBA00023027"/>
    </source>
</evidence>
<protein>
    <recommendedName>
        <fullName evidence="4">Aldehyde dehydrogenase</fullName>
    </recommendedName>
</protein>
<dbReference type="Proteomes" id="UP000032361">
    <property type="component" value="Unassembled WGS sequence"/>
</dbReference>
<dbReference type="PATRIC" id="fig|1382798.3.peg.1318"/>
<dbReference type="InterPro" id="IPR029510">
    <property type="entry name" value="Ald_DH_CS_GLU"/>
</dbReference>
<dbReference type="OrthoDB" id="9762913at2"/>
<dbReference type="GO" id="GO:0005737">
    <property type="term" value="C:cytoplasm"/>
    <property type="evidence" value="ECO:0007669"/>
    <property type="project" value="TreeGrafter"/>
</dbReference>
<dbReference type="PIRSF" id="PIRSF036492">
    <property type="entry name" value="ALDH"/>
    <property type="match status" value="1"/>
</dbReference>
<dbReference type="InterPro" id="IPR016163">
    <property type="entry name" value="Ald_DH_C"/>
</dbReference>
<keyword evidence="11" id="KW-1185">Reference proteome</keyword>
<dbReference type="PANTHER" id="PTHR43570">
    <property type="entry name" value="ALDEHYDE DEHYDROGENASE"/>
    <property type="match status" value="1"/>
</dbReference>
<dbReference type="GO" id="GO:0004029">
    <property type="term" value="F:aldehyde dehydrogenase (NAD+) activity"/>
    <property type="evidence" value="ECO:0007669"/>
    <property type="project" value="TreeGrafter"/>
</dbReference>
<gene>
    <name evidence="10" type="ORF">PK35_13780</name>
</gene>
<dbReference type="SUPFAM" id="SSF53720">
    <property type="entry name" value="ALDH-like"/>
    <property type="match status" value="1"/>
</dbReference>
<accession>A0A0D7VZF9</accession>
<evidence type="ECO:0000256" key="1">
    <source>
        <dbReference type="ARBA" id="ARBA00009986"/>
    </source>
</evidence>
<dbReference type="PANTHER" id="PTHR43570:SF20">
    <property type="entry name" value="ALDEHYDE DEHYDROGENASE ALDX-RELATED"/>
    <property type="match status" value="1"/>
</dbReference>
<dbReference type="Gene3D" id="3.40.309.10">
    <property type="entry name" value="Aldehyde Dehydrogenase, Chain A, domain 2"/>
    <property type="match status" value="1"/>
</dbReference>
<feature type="active site" evidence="5">
    <location>
        <position position="248"/>
    </location>
</feature>
<feature type="active site" evidence="5 6">
    <location>
        <position position="214"/>
    </location>
</feature>
<name>A0A0D7VZF9_9FLAO</name>
<dbReference type="EMBL" id="JTDV01000013">
    <property type="protein sequence ID" value="KJD31813.1"/>
    <property type="molecule type" value="Genomic_DNA"/>
</dbReference>
<reference evidence="10 11" key="1">
    <citation type="journal article" date="2015" name="Antonie Van Leeuwenhoek">
        <title>Tamlana nanhaiensis sp. nov., isolated from surface seawater collected from the South China Sea.</title>
        <authorList>
            <person name="Liu X."/>
            <person name="Lai Q."/>
            <person name="Du Y."/>
            <person name="Li G."/>
            <person name="Sun F."/>
            <person name="Shao Z."/>
        </authorList>
    </citation>
    <scope>NUCLEOTIDE SEQUENCE [LARGE SCALE GENOMIC DNA]</scope>
    <source>
        <strain evidence="10 11">FHC16</strain>
    </source>
</reference>
<dbReference type="AlphaFoldDB" id="A0A0D7VZF9"/>
<proteinExistence type="inferred from homology"/>
<dbReference type="FunFam" id="3.40.309.10:FF:000003">
    <property type="entry name" value="Aldehyde dehydrogenase"/>
    <property type="match status" value="1"/>
</dbReference>
<keyword evidence="8" id="KW-0175">Coiled coil</keyword>
<organism evidence="10 11">
    <name type="scientific">Neotamlana nanhaiensis</name>
    <dbReference type="NCBI Taxonomy" id="1382798"/>
    <lineage>
        <taxon>Bacteria</taxon>
        <taxon>Pseudomonadati</taxon>
        <taxon>Bacteroidota</taxon>
        <taxon>Flavobacteriia</taxon>
        <taxon>Flavobacteriales</taxon>
        <taxon>Flavobacteriaceae</taxon>
        <taxon>Neotamlana</taxon>
    </lineage>
</organism>
<dbReference type="STRING" id="1382798.PK35_13780"/>
<evidence type="ECO:0000256" key="6">
    <source>
        <dbReference type="PROSITE-ProRule" id="PRU10007"/>
    </source>
</evidence>
<feature type="domain" description="Aldehyde dehydrogenase" evidence="9">
    <location>
        <begin position="17"/>
        <end position="437"/>
    </location>
</feature>
<dbReference type="InterPro" id="IPR015590">
    <property type="entry name" value="Aldehyde_DH_dom"/>
</dbReference>
<evidence type="ECO:0000256" key="5">
    <source>
        <dbReference type="PIRSR" id="PIRSR036492-1"/>
    </source>
</evidence>
<evidence type="ECO:0000256" key="4">
    <source>
        <dbReference type="PIRNR" id="PIRNR036492"/>
    </source>
</evidence>
<dbReference type="InterPro" id="IPR016162">
    <property type="entry name" value="Ald_DH_N"/>
</dbReference>
<dbReference type="InterPro" id="IPR012394">
    <property type="entry name" value="Aldehyde_DH_NAD(P)"/>
</dbReference>
<comment type="caution">
    <text evidence="10">The sequence shown here is derived from an EMBL/GenBank/DDBJ whole genome shotgun (WGS) entry which is preliminary data.</text>
</comment>
<dbReference type="Pfam" id="PF00171">
    <property type="entry name" value="Aldedh"/>
    <property type="match status" value="1"/>
</dbReference>
<evidence type="ECO:0000313" key="11">
    <source>
        <dbReference type="Proteomes" id="UP000032361"/>
    </source>
</evidence>
<evidence type="ECO:0000256" key="8">
    <source>
        <dbReference type="SAM" id="Coils"/>
    </source>
</evidence>
<evidence type="ECO:0000256" key="2">
    <source>
        <dbReference type="ARBA" id="ARBA00023002"/>
    </source>
</evidence>
<evidence type="ECO:0000256" key="7">
    <source>
        <dbReference type="RuleBase" id="RU003345"/>
    </source>
</evidence>
<dbReference type="InterPro" id="IPR016161">
    <property type="entry name" value="Ald_DH/histidinol_DH"/>
</dbReference>
<dbReference type="GO" id="GO:0006081">
    <property type="term" value="P:aldehyde metabolic process"/>
    <property type="evidence" value="ECO:0007669"/>
    <property type="project" value="InterPro"/>
</dbReference>
<comment type="similarity">
    <text evidence="1 4 7">Belongs to the aldehyde dehydrogenase family.</text>
</comment>
<evidence type="ECO:0000259" key="9">
    <source>
        <dbReference type="Pfam" id="PF00171"/>
    </source>
</evidence>
<feature type="coiled-coil region" evidence="8">
    <location>
        <begin position="23"/>
        <end position="50"/>
    </location>
</feature>
<keyword evidence="2 4" id="KW-0560">Oxidoreductase</keyword>
<sequence>MALENPYLQIFNKQKANQFRVANASYKIRIKKLKALKKALESTYKQDLRDALYADFKKPQLEVDLTELYLVIKEIKVAIKNLKRWTRKEHVGTPLSLIGTSSYIQYEPKGVCLIISPWNYPVNLTFCPLVSAMAAGNTAIIKPSEMTPNTSKVLANIVKALFNEDEVALFEGDVEISKNLLKLPFNHIFFTGSPTVGKVVMQAAAKHLASVTLELGGKSPTIIDDTAKIETTVKSLVWGKHVNTGQTCIAPDYVLVHESKKEAFVKAYKETLVDYFSKNPNKSKSFGRVVNEKHFKRLTSYIEAAVEAKAIIEKGGNYDATDNYIAPTLITDLPQHNQLLQDEIFGPILPVKAYKTLNEVVTYINKKERPLALYIYSTSRKNINFILQNTRAGGTCINATAVHFTNHELPFGGINNSGIGKTHGYFGFQAFSNQRAVLKSHWLGALKMVFPPYTNFKQKVADFTLRWF</sequence>